<accession>A0A1M6RS67</accession>
<keyword evidence="3" id="KW-0456">Lyase</keyword>
<evidence type="ECO:0000259" key="2">
    <source>
        <dbReference type="Pfam" id="PF08787"/>
    </source>
</evidence>
<feature type="domain" description="Alginate lyase 2" evidence="2">
    <location>
        <begin position="224"/>
        <end position="463"/>
    </location>
</feature>
<proteinExistence type="predicted"/>
<dbReference type="GO" id="GO:0004553">
    <property type="term" value="F:hydrolase activity, hydrolyzing O-glycosyl compounds"/>
    <property type="evidence" value="ECO:0007669"/>
    <property type="project" value="UniProtKB-ARBA"/>
</dbReference>
<dbReference type="PROSITE" id="PS51257">
    <property type="entry name" value="PROKAR_LIPOPROTEIN"/>
    <property type="match status" value="1"/>
</dbReference>
<dbReference type="EMBL" id="FRAA01000004">
    <property type="protein sequence ID" value="SHK35234.1"/>
    <property type="molecule type" value="Genomic_DNA"/>
</dbReference>
<name>A0A1M6RS67_REIAG</name>
<dbReference type="AlphaFoldDB" id="A0A1M6RS67"/>
<organism evidence="3 4">
    <name type="scientific">Reichenbachiella agariperforans</name>
    <dbReference type="NCBI Taxonomy" id="156994"/>
    <lineage>
        <taxon>Bacteria</taxon>
        <taxon>Pseudomonadati</taxon>
        <taxon>Bacteroidota</taxon>
        <taxon>Cytophagia</taxon>
        <taxon>Cytophagales</taxon>
        <taxon>Reichenbachiellaceae</taxon>
        <taxon>Reichenbachiella</taxon>
    </lineage>
</organism>
<dbReference type="RefSeq" id="WP_073122871.1">
    <property type="nucleotide sequence ID" value="NZ_FRAA01000004.1"/>
</dbReference>
<keyword evidence="4" id="KW-1185">Reference proteome</keyword>
<dbReference type="InterPro" id="IPR013320">
    <property type="entry name" value="ConA-like_dom_sf"/>
</dbReference>
<keyword evidence="1" id="KW-0732">Signal</keyword>
<dbReference type="STRING" id="156994.SAMN04488028_104274"/>
<gene>
    <name evidence="3" type="ORF">SAMN04488028_104274</name>
</gene>
<evidence type="ECO:0000313" key="3">
    <source>
        <dbReference type="EMBL" id="SHK35234.1"/>
    </source>
</evidence>
<dbReference type="SUPFAM" id="SSF49899">
    <property type="entry name" value="Concanavalin A-like lectins/glucanases"/>
    <property type="match status" value="1"/>
</dbReference>
<sequence length="466" mass="51651">MKQYLLLLAAFAFLFLNTLTGCDEEDKQEQFDDTKQIDSFSFEELDPVVTGVITNTDIALTVPYDTDVTALTPTVTHSALASLSPASETTQDFRLPVDYTVTSEDGSTQVYTATVTKEEPPLDSSNAILNFSFEGLAPVVTAYVGEGEIKAWIPDLSAASNLTPTIVISENATISPASGVAQDFSSPITYTVTAEDGSIQTYTTTITEETEVDLASGPAFTWINWYLSVPIDNGGSATSIYYEDIENNNLSEDAAPFFYLNDDDSYTMYTKFTGATTSGYKEINGSGYCRTELREYWRGNQSTSDNWIMDRKSVHGLASTLSVDFCNGDGQTYVAQIHGRSRTGAPGDPATVKVLWKEGELITEHYVKPTKEGDLWTSKYIRKTSIGQVDNEKFTITLLVKRGVLYYALHCEAKGIDVEYTELYDYATNGYIHDNYFKTGNYFKWNDDKVEDSQVILYSARTAHTE</sequence>
<reference evidence="4" key="1">
    <citation type="submission" date="2016-11" db="EMBL/GenBank/DDBJ databases">
        <authorList>
            <person name="Varghese N."/>
            <person name="Submissions S."/>
        </authorList>
    </citation>
    <scope>NUCLEOTIDE SEQUENCE [LARGE SCALE GENOMIC DNA]</scope>
    <source>
        <strain evidence="4">DSM 26134</strain>
    </source>
</reference>
<feature type="chain" id="PRO_5013246299" evidence="1">
    <location>
        <begin position="22"/>
        <end position="466"/>
    </location>
</feature>
<dbReference type="Gene3D" id="2.60.120.200">
    <property type="match status" value="1"/>
</dbReference>
<evidence type="ECO:0000256" key="1">
    <source>
        <dbReference type="SAM" id="SignalP"/>
    </source>
</evidence>
<dbReference type="InterPro" id="IPR014895">
    <property type="entry name" value="Alginate_lyase_2"/>
</dbReference>
<dbReference type="Pfam" id="PF08787">
    <property type="entry name" value="Alginate_lyase2"/>
    <property type="match status" value="1"/>
</dbReference>
<evidence type="ECO:0000313" key="4">
    <source>
        <dbReference type="Proteomes" id="UP000184474"/>
    </source>
</evidence>
<dbReference type="GO" id="GO:0016829">
    <property type="term" value="F:lyase activity"/>
    <property type="evidence" value="ECO:0007669"/>
    <property type="project" value="UniProtKB-KW"/>
</dbReference>
<dbReference type="Gene3D" id="2.60.40.2340">
    <property type="match status" value="2"/>
</dbReference>
<dbReference type="GO" id="GO:0005975">
    <property type="term" value="P:carbohydrate metabolic process"/>
    <property type="evidence" value="ECO:0007669"/>
    <property type="project" value="UniProtKB-ARBA"/>
</dbReference>
<dbReference type="Proteomes" id="UP000184474">
    <property type="component" value="Unassembled WGS sequence"/>
</dbReference>
<feature type="signal peptide" evidence="1">
    <location>
        <begin position="1"/>
        <end position="21"/>
    </location>
</feature>
<protein>
    <submittedName>
        <fullName evidence="3">Alginate lyase</fullName>
    </submittedName>
</protein>